<dbReference type="CDD" id="cd09272">
    <property type="entry name" value="RNase_HI_RT_Ty1"/>
    <property type="match status" value="1"/>
</dbReference>
<dbReference type="EMBL" id="PDCK01000041">
    <property type="protein sequence ID" value="PRQ43311.1"/>
    <property type="molecule type" value="Genomic_DNA"/>
</dbReference>
<comment type="caution">
    <text evidence="1">The sequence shown here is derived from an EMBL/GenBank/DDBJ whole genome shotgun (WGS) entry which is preliminary data.</text>
</comment>
<keyword evidence="1" id="KW-0548">Nucleotidyltransferase</keyword>
<dbReference type="Proteomes" id="UP000238479">
    <property type="component" value="Chromosome 3"/>
</dbReference>
<dbReference type="OMA" id="ACHEATI"/>
<dbReference type="STRING" id="74649.A0A2P6RA68"/>
<dbReference type="PANTHER" id="PTHR11439">
    <property type="entry name" value="GAG-POL-RELATED RETROTRANSPOSON"/>
    <property type="match status" value="1"/>
</dbReference>
<name>A0A2P6RA68_ROSCH</name>
<dbReference type="Gramene" id="PRQ43311">
    <property type="protein sequence ID" value="PRQ43311"/>
    <property type="gene ID" value="RchiOBHm_Chr3g0467131"/>
</dbReference>
<protein>
    <submittedName>
        <fullName evidence="1">Putative RNA-directed DNA polymerase</fullName>
        <ecNumber evidence="1">2.7.7.49</ecNumber>
    </submittedName>
</protein>
<accession>A0A2P6RA68</accession>
<keyword evidence="1" id="KW-0695">RNA-directed DNA polymerase</keyword>
<organism evidence="1 2">
    <name type="scientific">Rosa chinensis</name>
    <name type="common">China rose</name>
    <dbReference type="NCBI Taxonomy" id="74649"/>
    <lineage>
        <taxon>Eukaryota</taxon>
        <taxon>Viridiplantae</taxon>
        <taxon>Streptophyta</taxon>
        <taxon>Embryophyta</taxon>
        <taxon>Tracheophyta</taxon>
        <taxon>Spermatophyta</taxon>
        <taxon>Magnoliopsida</taxon>
        <taxon>eudicotyledons</taxon>
        <taxon>Gunneridae</taxon>
        <taxon>Pentapetalae</taxon>
        <taxon>rosids</taxon>
        <taxon>fabids</taxon>
        <taxon>Rosales</taxon>
        <taxon>Rosaceae</taxon>
        <taxon>Rosoideae</taxon>
        <taxon>Rosoideae incertae sedis</taxon>
        <taxon>Rosa</taxon>
    </lineage>
</organism>
<dbReference type="AlphaFoldDB" id="A0A2P6RA68"/>
<dbReference type="EC" id="2.7.7.49" evidence="1"/>
<dbReference type="PANTHER" id="PTHR11439:SF467">
    <property type="entry name" value="INTEGRASE CATALYTIC DOMAIN-CONTAINING PROTEIN"/>
    <property type="match status" value="1"/>
</dbReference>
<proteinExistence type="predicted"/>
<sequence>MYAQVCTRPDLAFVVGVLGRFQSNPGLHHWTAAKKVLRYLQRTKNFMLCYRKSDELEVVGYTDSDLAGCKDDRRSTSGYIFFLAGGAISWKSGKQTVRSTSTMQAEFIGCFEATKQAVWLRNFIGQMRVVDSISRPLKMFCDNEAAVFFSKNNKRTSASRLMDVKYLVVRDKVKDKEITIEYISSKSNIADPLTKSLPVGVFQNHVANMGILESFDAADQWE</sequence>
<reference evidence="1 2" key="1">
    <citation type="journal article" date="2018" name="Nat. Genet.">
        <title>The Rosa genome provides new insights in the design of modern roses.</title>
        <authorList>
            <person name="Bendahmane M."/>
        </authorList>
    </citation>
    <scope>NUCLEOTIDE SEQUENCE [LARGE SCALE GENOMIC DNA]</scope>
    <source>
        <strain evidence="2">cv. Old Blush</strain>
    </source>
</reference>
<keyword evidence="1" id="KW-0808">Transferase</keyword>
<evidence type="ECO:0000313" key="1">
    <source>
        <dbReference type="EMBL" id="PRQ43311.1"/>
    </source>
</evidence>
<dbReference type="GO" id="GO:0003964">
    <property type="term" value="F:RNA-directed DNA polymerase activity"/>
    <property type="evidence" value="ECO:0007669"/>
    <property type="project" value="UniProtKB-KW"/>
</dbReference>
<keyword evidence="2" id="KW-1185">Reference proteome</keyword>
<gene>
    <name evidence="1" type="ORF">RchiOBHm_Chr3g0467131</name>
</gene>
<evidence type="ECO:0000313" key="2">
    <source>
        <dbReference type="Proteomes" id="UP000238479"/>
    </source>
</evidence>